<dbReference type="EMBL" id="OX451736">
    <property type="protein sequence ID" value="CAI8588473.1"/>
    <property type="molecule type" value="Genomic_DNA"/>
</dbReference>
<organism evidence="2 3">
    <name type="scientific">Vicia faba</name>
    <name type="common">Broad bean</name>
    <name type="synonym">Faba vulgaris</name>
    <dbReference type="NCBI Taxonomy" id="3906"/>
    <lineage>
        <taxon>Eukaryota</taxon>
        <taxon>Viridiplantae</taxon>
        <taxon>Streptophyta</taxon>
        <taxon>Embryophyta</taxon>
        <taxon>Tracheophyta</taxon>
        <taxon>Spermatophyta</taxon>
        <taxon>Magnoliopsida</taxon>
        <taxon>eudicotyledons</taxon>
        <taxon>Gunneridae</taxon>
        <taxon>Pentapetalae</taxon>
        <taxon>rosids</taxon>
        <taxon>fabids</taxon>
        <taxon>Fabales</taxon>
        <taxon>Fabaceae</taxon>
        <taxon>Papilionoideae</taxon>
        <taxon>50 kb inversion clade</taxon>
        <taxon>NPAAA clade</taxon>
        <taxon>Hologalegina</taxon>
        <taxon>IRL clade</taxon>
        <taxon>Fabeae</taxon>
        <taxon>Vicia</taxon>
    </lineage>
</organism>
<sequence length="153" mass="16766">MDVTPQPMQSLVAFADIFTSLSLATPNSVEDSSHLHFSLKIRNIVDSLASFVDAIPASHHLDVVLEGFSVEFPPLVFIVENKLGSMNLDEVEILLLAHELSFGQVKKIYTTYLISLNLTHASPTPANSEDVQFTSVESSSTKPSNPHMDQDVL</sequence>
<proteinExistence type="predicted"/>
<name>A0AAV0YTC6_VICFA</name>
<evidence type="ECO:0000313" key="2">
    <source>
        <dbReference type="EMBL" id="CAI8588473.1"/>
    </source>
</evidence>
<protein>
    <submittedName>
        <fullName evidence="2">Uncharacterized protein</fullName>
    </submittedName>
</protein>
<reference evidence="2 3" key="1">
    <citation type="submission" date="2023-01" db="EMBL/GenBank/DDBJ databases">
        <authorList>
            <person name="Kreplak J."/>
        </authorList>
    </citation>
    <scope>NUCLEOTIDE SEQUENCE [LARGE SCALE GENOMIC DNA]</scope>
</reference>
<gene>
    <name evidence="2" type="ORF">VFH_I349000</name>
</gene>
<feature type="compositionally biased region" description="Polar residues" evidence="1">
    <location>
        <begin position="124"/>
        <end position="144"/>
    </location>
</feature>
<keyword evidence="3" id="KW-1185">Reference proteome</keyword>
<dbReference type="AlphaFoldDB" id="A0AAV0YTC6"/>
<dbReference type="Proteomes" id="UP001157006">
    <property type="component" value="Chromosome 1L"/>
</dbReference>
<accession>A0AAV0YTC6</accession>
<evidence type="ECO:0000256" key="1">
    <source>
        <dbReference type="SAM" id="MobiDB-lite"/>
    </source>
</evidence>
<evidence type="ECO:0000313" key="3">
    <source>
        <dbReference type="Proteomes" id="UP001157006"/>
    </source>
</evidence>
<feature type="region of interest" description="Disordered" evidence="1">
    <location>
        <begin position="124"/>
        <end position="153"/>
    </location>
</feature>